<dbReference type="AlphaFoldDB" id="A0A165ITK3"/>
<gene>
    <name evidence="1" type="ORF">CALCODRAFT_72822</name>
</gene>
<name>A0A165ITK3_9BASI</name>
<dbReference type="EMBL" id="KV423927">
    <property type="protein sequence ID" value="KZT60962.1"/>
    <property type="molecule type" value="Genomic_DNA"/>
</dbReference>
<dbReference type="InParanoid" id="A0A165ITK3"/>
<sequence>MRGRGSVRSRPACPSPPSVLCSAPSYDHGPAPRPPLLAMTLGQWHPHQDGRRACRALLNLSVTQRQYEALLYLVCVASTSTSTSAASPMLWCASCLAYRAEATWRLLLSPMG</sequence>
<evidence type="ECO:0000313" key="2">
    <source>
        <dbReference type="Proteomes" id="UP000076842"/>
    </source>
</evidence>
<evidence type="ECO:0000313" key="1">
    <source>
        <dbReference type="EMBL" id="KZT60962.1"/>
    </source>
</evidence>
<keyword evidence="2" id="KW-1185">Reference proteome</keyword>
<proteinExistence type="predicted"/>
<protein>
    <submittedName>
        <fullName evidence="1">Uncharacterized protein</fullName>
    </submittedName>
</protein>
<reference evidence="1 2" key="1">
    <citation type="journal article" date="2016" name="Mol. Biol. Evol.">
        <title>Comparative Genomics of Early-Diverging Mushroom-Forming Fungi Provides Insights into the Origins of Lignocellulose Decay Capabilities.</title>
        <authorList>
            <person name="Nagy L.G."/>
            <person name="Riley R."/>
            <person name="Tritt A."/>
            <person name="Adam C."/>
            <person name="Daum C."/>
            <person name="Floudas D."/>
            <person name="Sun H."/>
            <person name="Yadav J.S."/>
            <person name="Pangilinan J."/>
            <person name="Larsson K.H."/>
            <person name="Matsuura K."/>
            <person name="Barry K."/>
            <person name="Labutti K."/>
            <person name="Kuo R."/>
            <person name="Ohm R.A."/>
            <person name="Bhattacharya S.S."/>
            <person name="Shirouzu T."/>
            <person name="Yoshinaga Y."/>
            <person name="Martin F.M."/>
            <person name="Grigoriev I.V."/>
            <person name="Hibbett D.S."/>
        </authorList>
    </citation>
    <scope>NUCLEOTIDE SEQUENCE [LARGE SCALE GENOMIC DNA]</scope>
    <source>
        <strain evidence="1 2">HHB12733</strain>
    </source>
</reference>
<organism evidence="1 2">
    <name type="scientific">Calocera cornea HHB12733</name>
    <dbReference type="NCBI Taxonomy" id="1353952"/>
    <lineage>
        <taxon>Eukaryota</taxon>
        <taxon>Fungi</taxon>
        <taxon>Dikarya</taxon>
        <taxon>Basidiomycota</taxon>
        <taxon>Agaricomycotina</taxon>
        <taxon>Dacrymycetes</taxon>
        <taxon>Dacrymycetales</taxon>
        <taxon>Dacrymycetaceae</taxon>
        <taxon>Calocera</taxon>
    </lineage>
</organism>
<accession>A0A165ITK3</accession>
<dbReference type="Proteomes" id="UP000076842">
    <property type="component" value="Unassembled WGS sequence"/>
</dbReference>